<dbReference type="InterPro" id="IPR002876">
    <property type="entry name" value="Transcrip_reg_TACO1-like"/>
</dbReference>
<dbReference type="InterPro" id="IPR017856">
    <property type="entry name" value="Integrase-like_N"/>
</dbReference>
<dbReference type="Gene3D" id="3.30.70.980">
    <property type="match status" value="2"/>
</dbReference>
<accession>A0A3N4L3M9</accession>
<comment type="similarity">
    <text evidence="2">Belongs to the TACO1 family.</text>
</comment>
<dbReference type="HAMAP" id="MF_00693">
    <property type="entry name" value="Transcrip_reg_TACO1"/>
    <property type="match status" value="1"/>
</dbReference>
<comment type="subcellular location">
    <subcellularLocation>
        <location evidence="1">Mitochondrion</location>
    </subcellularLocation>
</comment>
<reference evidence="5 6" key="1">
    <citation type="journal article" date="2018" name="Nat. Ecol. Evol.">
        <title>Pezizomycetes genomes reveal the molecular basis of ectomycorrhizal truffle lifestyle.</title>
        <authorList>
            <person name="Murat C."/>
            <person name="Payen T."/>
            <person name="Noel B."/>
            <person name="Kuo A."/>
            <person name="Morin E."/>
            <person name="Chen J."/>
            <person name="Kohler A."/>
            <person name="Krizsan K."/>
            <person name="Balestrini R."/>
            <person name="Da Silva C."/>
            <person name="Montanini B."/>
            <person name="Hainaut M."/>
            <person name="Levati E."/>
            <person name="Barry K.W."/>
            <person name="Belfiori B."/>
            <person name="Cichocki N."/>
            <person name="Clum A."/>
            <person name="Dockter R.B."/>
            <person name="Fauchery L."/>
            <person name="Guy J."/>
            <person name="Iotti M."/>
            <person name="Le Tacon F."/>
            <person name="Lindquist E.A."/>
            <person name="Lipzen A."/>
            <person name="Malagnac F."/>
            <person name="Mello A."/>
            <person name="Molinier V."/>
            <person name="Miyauchi S."/>
            <person name="Poulain J."/>
            <person name="Riccioni C."/>
            <person name="Rubini A."/>
            <person name="Sitrit Y."/>
            <person name="Splivallo R."/>
            <person name="Traeger S."/>
            <person name="Wang M."/>
            <person name="Zifcakova L."/>
            <person name="Wipf D."/>
            <person name="Zambonelli A."/>
            <person name="Paolocci F."/>
            <person name="Nowrousian M."/>
            <person name="Ottonello S."/>
            <person name="Baldrian P."/>
            <person name="Spatafora J.W."/>
            <person name="Henrissat B."/>
            <person name="Nagy L.G."/>
            <person name="Aury J.M."/>
            <person name="Wincker P."/>
            <person name="Grigoriev I.V."/>
            <person name="Bonfante P."/>
            <person name="Martin F.M."/>
        </authorList>
    </citation>
    <scope>NUCLEOTIDE SEQUENCE [LARGE SCALE GENOMIC DNA]</scope>
    <source>
        <strain evidence="5 6">CCBAS932</strain>
    </source>
</reference>
<dbReference type="InterPro" id="IPR049083">
    <property type="entry name" value="TACO1_YebC_N"/>
</dbReference>
<dbReference type="FunFam" id="1.10.10.200:FF:000002">
    <property type="entry name" value="Probable transcriptional regulatory protein CLM62_37755"/>
    <property type="match status" value="1"/>
</dbReference>
<organism evidence="5 6">
    <name type="scientific">Morchella conica CCBAS932</name>
    <dbReference type="NCBI Taxonomy" id="1392247"/>
    <lineage>
        <taxon>Eukaryota</taxon>
        <taxon>Fungi</taxon>
        <taxon>Dikarya</taxon>
        <taxon>Ascomycota</taxon>
        <taxon>Pezizomycotina</taxon>
        <taxon>Pezizomycetes</taxon>
        <taxon>Pezizales</taxon>
        <taxon>Morchellaceae</taxon>
        <taxon>Morchella</taxon>
    </lineage>
</organism>
<dbReference type="FunCoup" id="A0A3N4L3M9">
    <property type="interactions" value="310"/>
</dbReference>
<evidence type="ECO:0000259" key="3">
    <source>
        <dbReference type="Pfam" id="PF01709"/>
    </source>
</evidence>
<feature type="domain" description="TACO1/YebC-like N-terminal" evidence="4">
    <location>
        <begin position="44"/>
        <end position="112"/>
    </location>
</feature>
<evidence type="ECO:0000256" key="2">
    <source>
        <dbReference type="ARBA" id="ARBA00008724"/>
    </source>
</evidence>
<dbReference type="InParanoid" id="A0A3N4L3M9"/>
<dbReference type="AlphaFoldDB" id="A0A3N4L3M9"/>
<name>A0A3N4L3M9_9PEZI</name>
<proteinExistence type="inferred from homology"/>
<dbReference type="Gene3D" id="1.10.10.200">
    <property type="match status" value="1"/>
</dbReference>
<gene>
    <name evidence="5" type="ORF">P167DRAFT_517509</name>
</gene>
<dbReference type="PANTHER" id="PTHR12532">
    <property type="entry name" value="TRANSLATIONAL ACTIVATOR OF CYTOCHROME C OXIDASE 1"/>
    <property type="match status" value="1"/>
</dbReference>
<dbReference type="PANTHER" id="PTHR12532:SF0">
    <property type="entry name" value="TRANSLATIONAL ACTIVATOR OF CYTOCHROME C OXIDASE 1"/>
    <property type="match status" value="1"/>
</dbReference>
<dbReference type="EMBL" id="ML119110">
    <property type="protein sequence ID" value="RPB16099.1"/>
    <property type="molecule type" value="Genomic_DNA"/>
</dbReference>
<evidence type="ECO:0000313" key="6">
    <source>
        <dbReference type="Proteomes" id="UP000277580"/>
    </source>
</evidence>
<evidence type="ECO:0000313" key="5">
    <source>
        <dbReference type="EMBL" id="RPB16099.1"/>
    </source>
</evidence>
<dbReference type="InterPro" id="IPR048300">
    <property type="entry name" value="TACO1_YebC-like_2nd/3rd_dom"/>
</dbReference>
<keyword evidence="6" id="KW-1185">Reference proteome</keyword>
<dbReference type="Pfam" id="PF20772">
    <property type="entry name" value="TACO1_YebC_N"/>
    <property type="match status" value="1"/>
</dbReference>
<dbReference type="InterPro" id="IPR029072">
    <property type="entry name" value="YebC-like"/>
</dbReference>
<feature type="domain" description="TACO1/YebC-like second and third" evidence="3">
    <location>
        <begin position="121"/>
        <end position="283"/>
    </location>
</feature>
<evidence type="ECO:0000259" key="4">
    <source>
        <dbReference type="Pfam" id="PF20772"/>
    </source>
</evidence>
<dbReference type="STRING" id="1392247.A0A3N4L3M9"/>
<evidence type="ECO:0000256" key="1">
    <source>
        <dbReference type="ARBA" id="ARBA00004173"/>
    </source>
</evidence>
<dbReference type="InterPro" id="IPR026564">
    <property type="entry name" value="Transcrip_reg_TACO1-like_dom3"/>
</dbReference>
<dbReference type="SUPFAM" id="SSF75625">
    <property type="entry name" value="YebC-like"/>
    <property type="match status" value="1"/>
</dbReference>
<sequence>MRSQSIGLLHTSLKCTKQWQTSQSSTRLYPCLFSTSSVSQSGHNRWSKIRHDKGANDAKRGSAFSKISQEISYASKSGGLDGNLRLTAAVAAAKKAGMPKERIQGAINRGQGISASGVALETLIMEAMGPGSVALVLECVTDNKLRALQETKSLLTKCNATTTPTSYLFTKRGIIHVLPGKVDFDTILEATLEIDGTEDVEECEDENGKGVEITTEPSRTSAVAEEIKTRLPEVQVTSSVIAWVPNEDTMVELQEGSKAEEQLTKLLNLLEESDHVSEIYTNLRS</sequence>
<dbReference type="Pfam" id="PF01709">
    <property type="entry name" value="Transcrip_reg"/>
    <property type="match status" value="1"/>
</dbReference>
<protein>
    <submittedName>
        <fullName evidence="5">DUF28-domain-containing protein</fullName>
    </submittedName>
</protein>
<dbReference type="OrthoDB" id="2017544at2759"/>
<dbReference type="Proteomes" id="UP000277580">
    <property type="component" value="Unassembled WGS sequence"/>
</dbReference>
<dbReference type="GO" id="GO:0005739">
    <property type="term" value="C:mitochondrion"/>
    <property type="evidence" value="ECO:0007669"/>
    <property type="project" value="UniProtKB-SubCell"/>
</dbReference>